<dbReference type="Proteomes" id="UP000778951">
    <property type="component" value="Unassembled WGS sequence"/>
</dbReference>
<dbReference type="SUPFAM" id="SSF51011">
    <property type="entry name" value="Glycosyl hydrolase domain"/>
    <property type="match status" value="1"/>
</dbReference>
<dbReference type="GO" id="GO:0030246">
    <property type="term" value="F:carbohydrate binding"/>
    <property type="evidence" value="ECO:0007669"/>
    <property type="project" value="InterPro"/>
</dbReference>
<dbReference type="SUPFAM" id="SSF51445">
    <property type="entry name" value="(Trans)glycosidases"/>
    <property type="match status" value="1"/>
</dbReference>
<dbReference type="Pfam" id="PF01055">
    <property type="entry name" value="Glyco_hydro_31_2nd"/>
    <property type="match status" value="1"/>
</dbReference>
<feature type="domain" description="Glycosyl hydrolase family 31 C-terminal" evidence="4">
    <location>
        <begin position="559"/>
        <end position="633"/>
    </location>
</feature>
<evidence type="ECO:0000259" key="4">
    <source>
        <dbReference type="Pfam" id="PF21365"/>
    </source>
</evidence>
<dbReference type="InterPro" id="IPR048395">
    <property type="entry name" value="Glyco_hydro_31_C"/>
</dbReference>
<sequence length="667" mass="76384">MLRLEQGDDGFTIYLDSRILAIHNADEPLLKVGIGKELESSLYPDKDSEHAERFALVYYRLLLANEDSLAWAISLSNDPSFQEEVRLLYDGKSDLIHLESTFPTAHFNRYWIRFYSQEDERFYGGGQHSYQFNLKGYTHALYLNDEFFVKQERTLPIRMVRMPSFVSSFGYALIIQGAERMTMNALYDHYLELEIWGKPSGFLWISGESLKDVVACQSDYFGRARLMPLWAMSHVIAGFRGPMRRIQQGLTQLRNMGLGVQSLWLQDWAHATFPTFGLPFDWNWICAHTLRDSFMSKVRDLNERSISVAAYMNSFLAEGSALFNEADSHDFLVSNKSLETYLYPYQEFSLAIVDLTNKEAFRWFVQVIRTQLVELGIRIWVIDDGSHLPLDSVLSDGTRGQDVHHRWPMLLAKAAKEAISIAGYTQEDILVLGNSAWDKSLSHLHGVILAREYVHVGASWSLKPTCMALLSGSMSGYGVQATVIGHSMGMPAPNELLIRHAELATFTAFFWLQEADARYQGFRYYEDSKTMHTISRLATLFEELATYRNELAQTYVVNGLPMNRPLFLYDEEDPINFSIDDQFMLGDEILVAPILHPGQHRRSLYLPKGTWQHFTSNLRIEGPRSLELSAPLGEPLAFYLVGSSFENLFKRAAYQFCDGKCAEYRLL</sequence>
<dbReference type="Gene3D" id="2.60.40.1180">
    <property type="entry name" value="Golgi alpha-mannosidase II"/>
    <property type="match status" value="1"/>
</dbReference>
<dbReference type="InterPro" id="IPR011013">
    <property type="entry name" value="Gal_mutarotase_sf_dom"/>
</dbReference>
<proteinExistence type="inferred from homology"/>
<reference evidence="5" key="1">
    <citation type="submission" date="2020-03" db="EMBL/GenBank/DDBJ databases">
        <title>Spirochaetal bacteria isolated from arthropods constitute a novel genus Entomospira genus novum within the order Spirochaetales.</title>
        <authorList>
            <person name="Grana-Miraglia L."/>
            <person name="Sikutova S."/>
            <person name="Fingerle V."/>
            <person name="Sing A."/>
            <person name="Castillo-Ramirez S."/>
            <person name="Margos G."/>
            <person name="Rudolf I."/>
        </authorList>
    </citation>
    <scope>NUCLEOTIDE SEQUENCE</scope>
    <source>
        <strain evidence="5">BR149</strain>
    </source>
</reference>
<dbReference type="InterPro" id="IPR000322">
    <property type="entry name" value="Glyco_hydro_31_TIM"/>
</dbReference>
<dbReference type="Gene3D" id="3.20.20.80">
    <property type="entry name" value="Glycosidases"/>
    <property type="match status" value="1"/>
</dbReference>
<feature type="domain" description="Glycoside hydrolase family 31 TIM barrel" evidence="3">
    <location>
        <begin position="226"/>
        <end position="527"/>
    </location>
</feature>
<dbReference type="Pfam" id="PF21365">
    <property type="entry name" value="Glyco_hydro_31_3rd"/>
    <property type="match status" value="1"/>
</dbReference>
<evidence type="ECO:0000313" key="5">
    <source>
        <dbReference type="EMBL" id="NIZ70190.1"/>
    </source>
</evidence>
<keyword evidence="2" id="KW-0326">Glycosidase</keyword>
<dbReference type="InterPro" id="IPR017853">
    <property type="entry name" value="GH"/>
</dbReference>
<evidence type="ECO:0000256" key="1">
    <source>
        <dbReference type="ARBA" id="ARBA00007806"/>
    </source>
</evidence>
<dbReference type="PANTHER" id="PTHR46959:SF2">
    <property type="entry name" value="SULFOQUINOVOSIDASE"/>
    <property type="match status" value="1"/>
</dbReference>
<evidence type="ECO:0008006" key="7">
    <source>
        <dbReference type="Google" id="ProtNLM"/>
    </source>
</evidence>
<accession>A0A968KVJ2</accession>
<dbReference type="RefSeq" id="WP_167696494.1">
    <property type="nucleotide sequence ID" value="NZ_CP118182.1"/>
</dbReference>
<dbReference type="PANTHER" id="PTHR46959">
    <property type="entry name" value="SULFOQUINOVOSIDASE"/>
    <property type="match status" value="1"/>
</dbReference>
<name>A0A968KVJ2_9SPIO</name>
<evidence type="ECO:0000256" key="2">
    <source>
        <dbReference type="RuleBase" id="RU361185"/>
    </source>
</evidence>
<dbReference type="CDD" id="cd14752">
    <property type="entry name" value="GH31_N"/>
    <property type="match status" value="1"/>
</dbReference>
<keyword evidence="2" id="KW-0378">Hydrolase</keyword>
<comment type="similarity">
    <text evidence="1 2">Belongs to the glycosyl hydrolase 31 family.</text>
</comment>
<dbReference type="InterPro" id="IPR052990">
    <property type="entry name" value="Sulfoquinovosidase_GH31"/>
</dbReference>
<gene>
    <name evidence="5" type="ORF">HCT48_08210</name>
</gene>
<dbReference type="SUPFAM" id="SSF74650">
    <property type="entry name" value="Galactose mutarotase-like"/>
    <property type="match status" value="1"/>
</dbReference>
<dbReference type="InterPro" id="IPR013780">
    <property type="entry name" value="Glyco_hydro_b"/>
</dbReference>
<dbReference type="EMBL" id="JAATLM010000002">
    <property type="protein sequence ID" value="NIZ70190.1"/>
    <property type="molecule type" value="Genomic_DNA"/>
</dbReference>
<dbReference type="GO" id="GO:0005975">
    <property type="term" value="P:carbohydrate metabolic process"/>
    <property type="evidence" value="ECO:0007669"/>
    <property type="project" value="InterPro"/>
</dbReference>
<dbReference type="Gene3D" id="2.60.40.1760">
    <property type="entry name" value="glycosyl hydrolase (family 31)"/>
    <property type="match status" value="1"/>
</dbReference>
<comment type="caution">
    <text evidence="5">The sequence shown here is derived from an EMBL/GenBank/DDBJ whole genome shotgun (WGS) entry which is preliminary data.</text>
</comment>
<dbReference type="GO" id="GO:0004553">
    <property type="term" value="F:hydrolase activity, hydrolyzing O-glycosyl compounds"/>
    <property type="evidence" value="ECO:0007669"/>
    <property type="project" value="InterPro"/>
</dbReference>
<organism evidence="5 6">
    <name type="scientific">Entomospira culicis</name>
    <dbReference type="NCBI Taxonomy" id="2719989"/>
    <lineage>
        <taxon>Bacteria</taxon>
        <taxon>Pseudomonadati</taxon>
        <taxon>Spirochaetota</taxon>
        <taxon>Spirochaetia</taxon>
        <taxon>Spirochaetales</taxon>
        <taxon>Spirochaetaceae</taxon>
        <taxon>Entomospira</taxon>
    </lineage>
</organism>
<evidence type="ECO:0000313" key="6">
    <source>
        <dbReference type="Proteomes" id="UP000778951"/>
    </source>
</evidence>
<evidence type="ECO:0000259" key="3">
    <source>
        <dbReference type="Pfam" id="PF01055"/>
    </source>
</evidence>
<keyword evidence="6" id="KW-1185">Reference proteome</keyword>
<protein>
    <recommendedName>
        <fullName evidence="7">Alpha-glucosidase</fullName>
    </recommendedName>
</protein>
<dbReference type="AlphaFoldDB" id="A0A968KVJ2"/>